<dbReference type="EMBL" id="SPQU01000061">
    <property type="protein sequence ID" value="TFV29301.1"/>
    <property type="molecule type" value="Genomic_DNA"/>
</dbReference>
<feature type="domain" description="Lipocalin-like" evidence="1">
    <location>
        <begin position="10"/>
        <end position="142"/>
    </location>
</feature>
<accession>A0A4Y9KT03</accession>
<organism evidence="2 3">
    <name type="scientific">Bradyrhizobium frederickii</name>
    <dbReference type="NCBI Taxonomy" id="2560054"/>
    <lineage>
        <taxon>Bacteria</taxon>
        <taxon>Pseudomonadati</taxon>
        <taxon>Pseudomonadota</taxon>
        <taxon>Alphaproteobacteria</taxon>
        <taxon>Hyphomicrobiales</taxon>
        <taxon>Nitrobacteraceae</taxon>
        <taxon>Bradyrhizobium</taxon>
    </lineage>
</organism>
<keyword evidence="3" id="KW-1185">Reference proteome</keyword>
<reference evidence="2 3" key="1">
    <citation type="submission" date="2019-03" db="EMBL/GenBank/DDBJ databases">
        <title>Bradyrhizobium strains diversity isolated from Chamaecrista fasciculata.</title>
        <authorList>
            <person name="Urquiaga M.C.O."/>
            <person name="Hungria M."/>
            <person name="Delamuta J.R.M."/>
        </authorList>
    </citation>
    <scope>NUCLEOTIDE SEQUENCE [LARGE SCALE GENOMIC DNA]</scope>
    <source>
        <strain evidence="2 3">CNPSo 3424</strain>
    </source>
</reference>
<evidence type="ECO:0000313" key="2">
    <source>
        <dbReference type="EMBL" id="TFV29301.1"/>
    </source>
</evidence>
<dbReference type="Proteomes" id="UP000298225">
    <property type="component" value="Unassembled WGS sequence"/>
</dbReference>
<proteinExistence type="predicted"/>
<sequence length="142" mass="15496">MSQSNHASLVGLWKLKSIQFEAADTGEIADVFGPNPSGYMIHTGEGRVMAILTRADRAPPKEDADGSALFKTMMAYTGTCRTEGDDKFITNVDLAWHPAWNGTEQTRFFKLEGDALSITTAQQANPMLGGRMGRGIITWTRA</sequence>
<dbReference type="AlphaFoldDB" id="A0A4Y9KT03"/>
<dbReference type="OrthoDB" id="8370150at2"/>
<gene>
    <name evidence="2" type="ORF">E4K66_38545</name>
</gene>
<dbReference type="RefSeq" id="WP_135171769.1">
    <property type="nucleotide sequence ID" value="NZ_SPQU01000061.1"/>
</dbReference>
<evidence type="ECO:0000313" key="3">
    <source>
        <dbReference type="Proteomes" id="UP000298225"/>
    </source>
</evidence>
<name>A0A4Y9KT03_9BRAD</name>
<evidence type="ECO:0000259" key="1">
    <source>
        <dbReference type="Pfam" id="PF13924"/>
    </source>
</evidence>
<protein>
    <submittedName>
        <fullName evidence="2">Lipocalin-like domain-containing protein</fullName>
    </submittedName>
</protein>
<comment type="caution">
    <text evidence="2">The sequence shown here is derived from an EMBL/GenBank/DDBJ whole genome shotgun (WGS) entry which is preliminary data.</text>
</comment>
<dbReference type="InterPro" id="IPR024311">
    <property type="entry name" value="Lipocalin-like"/>
</dbReference>
<dbReference type="Pfam" id="PF13924">
    <property type="entry name" value="Lipocalin_5"/>
    <property type="match status" value="1"/>
</dbReference>